<dbReference type="AlphaFoldDB" id="A0AAN8VCS3"/>
<dbReference type="InterPro" id="IPR043459">
    <property type="entry name" value="NFD6/NOXY2-like"/>
</dbReference>
<reference evidence="1 2" key="1">
    <citation type="submission" date="2023-12" db="EMBL/GenBank/DDBJ databases">
        <title>A high-quality genome assembly for Dillenia turbinata (Dilleniales).</title>
        <authorList>
            <person name="Chanderbali A."/>
        </authorList>
    </citation>
    <scope>NUCLEOTIDE SEQUENCE [LARGE SCALE GENOMIC DNA]</scope>
    <source>
        <strain evidence="1">LSX21</strain>
        <tissue evidence="1">Leaf</tissue>
    </source>
</reference>
<proteinExistence type="predicted"/>
<organism evidence="1 2">
    <name type="scientific">Dillenia turbinata</name>
    <dbReference type="NCBI Taxonomy" id="194707"/>
    <lineage>
        <taxon>Eukaryota</taxon>
        <taxon>Viridiplantae</taxon>
        <taxon>Streptophyta</taxon>
        <taxon>Embryophyta</taxon>
        <taxon>Tracheophyta</taxon>
        <taxon>Spermatophyta</taxon>
        <taxon>Magnoliopsida</taxon>
        <taxon>eudicotyledons</taxon>
        <taxon>Gunneridae</taxon>
        <taxon>Pentapetalae</taxon>
        <taxon>Dilleniales</taxon>
        <taxon>Dilleniaceae</taxon>
        <taxon>Dillenia</taxon>
    </lineage>
</organism>
<name>A0AAN8VCS3_9MAGN</name>
<protein>
    <recommendedName>
        <fullName evidence="3">Protein NUCLEAR FUSION DEFECTIVE 6, chloroplastic/mitochondrial-like</fullName>
    </recommendedName>
</protein>
<evidence type="ECO:0000313" key="2">
    <source>
        <dbReference type="Proteomes" id="UP001370490"/>
    </source>
</evidence>
<dbReference type="EMBL" id="JBAMMX010000010">
    <property type="protein sequence ID" value="KAK6932603.1"/>
    <property type="molecule type" value="Genomic_DNA"/>
</dbReference>
<comment type="caution">
    <text evidence="1">The sequence shown here is derived from an EMBL/GenBank/DDBJ whole genome shotgun (WGS) entry which is preliminary data.</text>
</comment>
<gene>
    <name evidence="1" type="ORF">RJ641_002227</name>
</gene>
<evidence type="ECO:0000313" key="1">
    <source>
        <dbReference type="EMBL" id="KAK6932603.1"/>
    </source>
</evidence>
<evidence type="ECO:0008006" key="3">
    <source>
        <dbReference type="Google" id="ProtNLM"/>
    </source>
</evidence>
<dbReference type="PANTHER" id="PTHR33156">
    <property type="entry name" value="OS02G0230000 PROTEIN"/>
    <property type="match status" value="1"/>
</dbReference>
<accession>A0AAN8VCS3</accession>
<sequence length="100" mass="10763">MATFAAARSILRSSAVRTAATKLSTPGANASRSSFRFIKQKPHSARIFRSPVELSSFSVETALPYHTATASALLTSMLSVSRRSYGWIPDGNLLSCLSLQ</sequence>
<keyword evidence="2" id="KW-1185">Reference proteome</keyword>
<dbReference type="Proteomes" id="UP001370490">
    <property type="component" value="Unassembled WGS sequence"/>
</dbReference>
<dbReference type="GO" id="GO:0005739">
    <property type="term" value="C:mitochondrion"/>
    <property type="evidence" value="ECO:0007669"/>
    <property type="project" value="TreeGrafter"/>
</dbReference>
<dbReference type="PANTHER" id="PTHR33156:SF59">
    <property type="entry name" value="PROTEIN NUCLEAR FUSION DEFECTIVE 6, CHLOROPLASTIC_MITOCHONDRIAL-LIKE"/>
    <property type="match status" value="1"/>
</dbReference>